<name>A0A0A8XTB4_ARUDO</name>
<dbReference type="EMBL" id="GBRH01280696">
    <property type="protein sequence ID" value="JAD17199.1"/>
    <property type="molecule type" value="Transcribed_RNA"/>
</dbReference>
<dbReference type="AlphaFoldDB" id="A0A0A8XTB4"/>
<evidence type="ECO:0000313" key="1">
    <source>
        <dbReference type="EMBL" id="JAD17199.1"/>
    </source>
</evidence>
<sequence>MTGMVKSWCCSTVCVLTL</sequence>
<proteinExistence type="predicted"/>
<organism evidence="1">
    <name type="scientific">Arundo donax</name>
    <name type="common">Giant reed</name>
    <name type="synonym">Donax arundinaceus</name>
    <dbReference type="NCBI Taxonomy" id="35708"/>
    <lineage>
        <taxon>Eukaryota</taxon>
        <taxon>Viridiplantae</taxon>
        <taxon>Streptophyta</taxon>
        <taxon>Embryophyta</taxon>
        <taxon>Tracheophyta</taxon>
        <taxon>Spermatophyta</taxon>
        <taxon>Magnoliopsida</taxon>
        <taxon>Liliopsida</taxon>
        <taxon>Poales</taxon>
        <taxon>Poaceae</taxon>
        <taxon>PACMAD clade</taxon>
        <taxon>Arundinoideae</taxon>
        <taxon>Arundineae</taxon>
        <taxon>Arundo</taxon>
    </lineage>
</organism>
<reference evidence="1" key="1">
    <citation type="submission" date="2014-09" db="EMBL/GenBank/DDBJ databases">
        <authorList>
            <person name="Magalhaes I.L.F."/>
            <person name="Oliveira U."/>
            <person name="Santos F.R."/>
            <person name="Vidigal T.H.D.A."/>
            <person name="Brescovit A.D."/>
            <person name="Santos A.J."/>
        </authorList>
    </citation>
    <scope>NUCLEOTIDE SEQUENCE</scope>
    <source>
        <tissue evidence="1">Shoot tissue taken approximately 20 cm above the soil surface</tissue>
    </source>
</reference>
<accession>A0A0A8XTB4</accession>
<protein>
    <submittedName>
        <fullName evidence="1">Uncharacterized protein</fullName>
    </submittedName>
</protein>
<reference evidence="1" key="2">
    <citation type="journal article" date="2015" name="Data Brief">
        <title>Shoot transcriptome of the giant reed, Arundo donax.</title>
        <authorList>
            <person name="Barrero R.A."/>
            <person name="Guerrero F.D."/>
            <person name="Moolhuijzen P."/>
            <person name="Goolsby J.A."/>
            <person name="Tidwell J."/>
            <person name="Bellgard S.E."/>
            <person name="Bellgard M.I."/>
        </authorList>
    </citation>
    <scope>NUCLEOTIDE SEQUENCE</scope>
    <source>
        <tissue evidence="1">Shoot tissue taken approximately 20 cm above the soil surface</tissue>
    </source>
</reference>